<reference evidence="7" key="4">
    <citation type="journal article" date="2023" name="Microbiol. Resour. Announc.">
        <title>Complete Genome Sequence of Vulcanisaeta souniana Strain IC-059, a Hyperthermophilic Archaeon Isolated from Hot Spring Water in Japan.</title>
        <authorList>
            <person name="Kato S."/>
            <person name="Itoh T."/>
            <person name="Wu L."/>
            <person name="Ma J."/>
            <person name="Ohkuma M."/>
        </authorList>
    </citation>
    <scope>NUCLEOTIDE SEQUENCE</scope>
    <source>
        <strain evidence="7">JCM 11219</strain>
    </source>
</reference>
<dbReference type="SUPFAM" id="SSF53901">
    <property type="entry name" value="Thiolase-like"/>
    <property type="match status" value="1"/>
</dbReference>
<keyword evidence="2 4" id="KW-0414">Isoprene biosynthesis</keyword>
<feature type="binding site" evidence="4">
    <location>
        <position position="236"/>
    </location>
    <ligand>
        <name>(3S)-3-hydroxy-3-methylglutaryl-CoA</name>
        <dbReference type="ChEBI" id="CHEBI:43074"/>
    </ligand>
</feature>
<organism evidence="8 9">
    <name type="scientific">Vulcanisaeta souniana JCM 11219</name>
    <dbReference type="NCBI Taxonomy" id="1293586"/>
    <lineage>
        <taxon>Archaea</taxon>
        <taxon>Thermoproteota</taxon>
        <taxon>Thermoprotei</taxon>
        <taxon>Thermoproteales</taxon>
        <taxon>Thermoproteaceae</taxon>
        <taxon>Vulcanisaeta</taxon>
    </lineage>
</organism>
<feature type="domain" description="Thiolase N-terminal" evidence="5">
    <location>
        <begin position="51"/>
        <end position="143"/>
    </location>
</feature>
<feature type="binding site" evidence="4">
    <location>
        <position position="114"/>
    </location>
    <ligand>
        <name>(3S)-3-hydroxy-3-methylglutaryl-CoA</name>
        <dbReference type="ChEBI" id="CHEBI:43074"/>
    </ligand>
</feature>
<reference evidence="8" key="1">
    <citation type="journal article" date="2014" name="Int. J. Syst. Evol. Microbiol.">
        <title>Complete genome sequence of Corynebacterium casei LMG S-19264T (=DSM 44701T), isolated from a smear-ripened cheese.</title>
        <authorList>
            <consortium name="US DOE Joint Genome Institute (JGI-PGF)"/>
            <person name="Walter F."/>
            <person name="Albersmeier A."/>
            <person name="Kalinowski J."/>
            <person name="Ruckert C."/>
        </authorList>
    </citation>
    <scope>NUCLEOTIDE SEQUENCE</scope>
    <source>
        <strain evidence="8">JCM 11219</strain>
    </source>
</reference>
<dbReference type="GO" id="GO:0044550">
    <property type="term" value="P:secondary metabolite biosynthetic process"/>
    <property type="evidence" value="ECO:0007669"/>
    <property type="project" value="TreeGrafter"/>
</dbReference>
<dbReference type="NCBIfam" id="NF003274">
    <property type="entry name" value="PRK04262.1"/>
    <property type="match status" value="1"/>
</dbReference>
<protein>
    <recommendedName>
        <fullName evidence="4">Hydroxymethylglutaryl-CoA synthase</fullName>
        <shortName evidence="4">HMG-CoA synthase</shortName>
        <shortName evidence="4">HMGCS</shortName>
        <ecNumber evidence="4">2.3.3.10</ecNumber>
    </recommendedName>
</protein>
<feature type="active site" description="Proton donor/acceptor" evidence="4">
    <location>
        <position position="82"/>
    </location>
</feature>
<evidence type="ECO:0000256" key="3">
    <source>
        <dbReference type="ARBA" id="ARBA00023315"/>
    </source>
</evidence>
<evidence type="ECO:0000256" key="4">
    <source>
        <dbReference type="HAMAP-Rule" id="MF_01409"/>
    </source>
</evidence>
<evidence type="ECO:0000259" key="6">
    <source>
        <dbReference type="Pfam" id="PF08541"/>
    </source>
</evidence>
<reference evidence="10" key="3">
    <citation type="submission" date="2022-09" db="EMBL/GenBank/DDBJ databases">
        <title>Complete genome sequence of Vulcanisaeta souniana.</title>
        <authorList>
            <person name="Kato S."/>
            <person name="Itoh T."/>
            <person name="Ohkuma M."/>
        </authorList>
    </citation>
    <scope>NUCLEOTIDE SEQUENCE [LARGE SCALE GENOMIC DNA]</scope>
    <source>
        <strain evidence="10">JCM 11219</strain>
    </source>
</reference>
<dbReference type="HAMAP" id="MF_01409">
    <property type="entry name" value="HMG_CoA_synth_arch"/>
    <property type="match status" value="1"/>
</dbReference>
<dbReference type="GO" id="GO:0004421">
    <property type="term" value="F:hydroxymethylglutaryl-CoA synthase activity"/>
    <property type="evidence" value="ECO:0007669"/>
    <property type="project" value="UniProtKB-EC"/>
</dbReference>
<dbReference type="AlphaFoldDB" id="A0A830EAH3"/>
<feature type="binding site" evidence="4">
    <location>
        <position position="203"/>
    </location>
    <ligand>
        <name>(3S)-3-hydroxy-3-methylglutaryl-CoA</name>
        <dbReference type="ChEBI" id="CHEBI:43074"/>
    </ligand>
</feature>
<dbReference type="InterPro" id="IPR013747">
    <property type="entry name" value="ACP_syn_III_C"/>
</dbReference>
<dbReference type="EMBL" id="BMNM01000015">
    <property type="protein sequence ID" value="GGI86725.1"/>
    <property type="molecule type" value="Genomic_DNA"/>
</dbReference>
<keyword evidence="1 4" id="KW-0808">Transferase</keyword>
<dbReference type="EC" id="2.3.3.10" evidence="4"/>
<evidence type="ECO:0000313" key="7">
    <source>
        <dbReference type="EMBL" id="BDR91215.1"/>
    </source>
</evidence>
<evidence type="ECO:0000313" key="10">
    <source>
        <dbReference type="Proteomes" id="UP001060771"/>
    </source>
</evidence>
<name>A0A830EAH3_9CREN</name>
<dbReference type="GO" id="GO:0019287">
    <property type="term" value="P:isopentenyl diphosphate biosynthetic process, mevalonate pathway"/>
    <property type="evidence" value="ECO:0007669"/>
    <property type="project" value="UniProtKB-UniRule"/>
</dbReference>
<evidence type="ECO:0000313" key="9">
    <source>
        <dbReference type="Proteomes" id="UP000657075"/>
    </source>
</evidence>
<dbReference type="PANTHER" id="PTHR34069">
    <property type="entry name" value="3-OXOACYL-[ACYL-CARRIER-PROTEIN] SYNTHASE 3"/>
    <property type="match status" value="1"/>
</dbReference>
<dbReference type="PANTHER" id="PTHR34069:SF2">
    <property type="entry name" value="BETA-KETOACYL-[ACYL-CARRIER-PROTEIN] SYNTHASE III"/>
    <property type="match status" value="1"/>
</dbReference>
<dbReference type="Proteomes" id="UP001060771">
    <property type="component" value="Chromosome"/>
</dbReference>
<feature type="domain" description="Beta-ketoacyl-[acyl-carrier-protein] synthase III C-terminal" evidence="6">
    <location>
        <begin position="220"/>
        <end position="301"/>
    </location>
</feature>
<dbReference type="EMBL" id="AP026830">
    <property type="protein sequence ID" value="BDR91215.1"/>
    <property type="molecule type" value="Genomic_DNA"/>
</dbReference>
<dbReference type="Pfam" id="PF00108">
    <property type="entry name" value="Thiolase_N"/>
    <property type="match status" value="1"/>
</dbReference>
<dbReference type="Pfam" id="PF08541">
    <property type="entry name" value="ACP_syn_III_C"/>
    <property type="match status" value="1"/>
</dbReference>
<feature type="active site" description="Proton donor/acceptor" evidence="4">
    <location>
        <position position="236"/>
    </location>
</feature>
<dbReference type="GO" id="GO:0003985">
    <property type="term" value="F:acetyl-CoA C-acetyltransferase activity"/>
    <property type="evidence" value="ECO:0007669"/>
    <property type="project" value="UniProtKB-UniRule"/>
</dbReference>
<comment type="pathway">
    <text evidence="4">Metabolic intermediate biosynthesis; (R)-mevalonate biosynthesis; (R)-mevalonate from acetyl-CoA: step 2/3.</text>
</comment>
<comment type="similarity">
    <text evidence="4">Belongs to the thiolase-like superfamily. Archaeal HMG-CoA synthase family.</text>
</comment>
<keyword evidence="3 4" id="KW-0012">Acyltransferase</keyword>
<reference evidence="8" key="2">
    <citation type="submission" date="2020-09" db="EMBL/GenBank/DDBJ databases">
        <authorList>
            <person name="Sun Q."/>
            <person name="Ohkuma M."/>
        </authorList>
    </citation>
    <scope>NUCLEOTIDE SEQUENCE</scope>
    <source>
        <strain evidence="8">JCM 11219</strain>
    </source>
</reference>
<comment type="caution">
    <text evidence="4">Lacks conserved residue(s) required for the propagation of feature annotation.</text>
</comment>
<comment type="function">
    <text evidence="4">Catalyzes the condensation of acetyl-CoA with acetoacetyl-CoA to form 3-hydroxy-3-methylglutaryl-CoA (HMG-CoA). Functions in the mevalonate (MVA) pathway leading to isopentenyl diphosphate (IPP), a key precursor for the biosynthesis of isoprenoid compounds that are building blocks of archaeal membrane lipids.</text>
</comment>
<feature type="active site" description="Acyl-thioester intermediate" evidence="4">
    <location>
        <position position="114"/>
    </location>
</feature>
<comment type="catalytic activity">
    <reaction evidence="4">
        <text>acetoacetyl-CoA + acetyl-CoA + H2O = (3S)-3-hydroxy-3-methylglutaryl-CoA + CoA + H(+)</text>
        <dbReference type="Rhea" id="RHEA:10188"/>
        <dbReference type="ChEBI" id="CHEBI:15377"/>
        <dbReference type="ChEBI" id="CHEBI:15378"/>
        <dbReference type="ChEBI" id="CHEBI:43074"/>
        <dbReference type="ChEBI" id="CHEBI:57286"/>
        <dbReference type="ChEBI" id="CHEBI:57287"/>
        <dbReference type="ChEBI" id="CHEBI:57288"/>
        <dbReference type="EC" id="2.3.3.10"/>
    </reaction>
</comment>
<feature type="binding site" evidence="4">
    <location>
        <position position="30"/>
    </location>
    <ligand>
        <name>(3S)-3-hydroxy-3-methylglutaryl-CoA</name>
        <dbReference type="ChEBI" id="CHEBI:43074"/>
    </ligand>
</feature>
<evidence type="ECO:0000259" key="5">
    <source>
        <dbReference type="Pfam" id="PF00108"/>
    </source>
</evidence>
<dbReference type="Proteomes" id="UP000657075">
    <property type="component" value="Unassembled WGS sequence"/>
</dbReference>
<dbReference type="NCBIfam" id="TIGR00748">
    <property type="entry name" value="HMG_CoA_syn_Arc"/>
    <property type="match status" value="1"/>
</dbReference>
<dbReference type="RefSeq" id="WP_188604184.1">
    <property type="nucleotide sequence ID" value="NZ_AP026830.1"/>
</dbReference>
<feature type="binding site" evidence="4">
    <location>
        <position position="155"/>
    </location>
    <ligand>
        <name>(3S)-3-hydroxy-3-methylglutaryl-CoA</name>
        <dbReference type="ChEBI" id="CHEBI:43074"/>
    </ligand>
</feature>
<comment type="subunit">
    <text evidence="4">Interacts with acetoacetyl-CoA thiolase that catalyzes the precedent step in the pathway and with a DUF35 protein. The acetoacetyl-CoA thiolase/HMG-CoA synthase complex channels the intermediate via a fused CoA-binding site, which allows for efficient coupling of the endergonic thiolase reaction with the exergonic HMGCS reaction.</text>
</comment>
<accession>A0A830EAH3</accession>
<dbReference type="OrthoDB" id="5812at2157"/>
<dbReference type="InterPro" id="IPR004656">
    <property type="entry name" value="HMG_CoA_Synthase"/>
</dbReference>
<dbReference type="InterPro" id="IPR016039">
    <property type="entry name" value="Thiolase-like"/>
</dbReference>
<evidence type="ECO:0000313" key="8">
    <source>
        <dbReference type="EMBL" id="GGI86725.1"/>
    </source>
</evidence>
<dbReference type="InterPro" id="IPR020616">
    <property type="entry name" value="Thiolase_N"/>
</dbReference>
<evidence type="ECO:0000256" key="2">
    <source>
        <dbReference type="ARBA" id="ARBA00023229"/>
    </source>
</evidence>
<keyword evidence="10" id="KW-1185">Reference proteome</keyword>
<dbReference type="Gene3D" id="3.40.47.10">
    <property type="match status" value="1"/>
</dbReference>
<sequence length="349" mass="38128">MSKVGIVGWGVYIPRFRISTKEIARVWGDDPLRIKDLYWVEERSVGGPDEDAVTMAVEASRNALRRAGIDPRELGSVFVGTESKPYAVKPIASILIDALGMKKQSFAVDMEFACKAGSDAVVNATGLVKSGLIKYGLAVGVDHSHGEPGDHLDYTVSGGAAAYIIGSENVVAEIEYIYAYNSDTPDFWRRDGIPYAVHGESFTGEPAYFRHIVNAAKALMEATGFKPSDFDYVVFHQPNARFPIRAAQMLGIPLEKVKLGIVVDRIGNTYNGAVLIGLANILENAKPGSRILMVSFGSGAGSNAFSLVTTDLLPERASRARTVSYYLENKSYIDYALYLRFRNLIKVIQ</sequence>
<feature type="binding site" evidence="4">
    <location>
        <position position="241"/>
    </location>
    <ligand>
        <name>CoA</name>
        <dbReference type="ChEBI" id="CHEBI:57287"/>
        <note>ligand shared with acetoacetyl-CoA thiolase</note>
    </ligand>
</feature>
<proteinExistence type="inferred from homology"/>
<gene>
    <name evidence="8" type="ORF">GCM10007112_24580</name>
    <name evidence="7" type="ORF">Vsou_03080</name>
</gene>
<dbReference type="GeneID" id="76205859"/>
<feature type="binding site" evidence="4">
    <location>
        <position position="245"/>
    </location>
    <ligand>
        <name>(3S)-3-hydroxy-3-methylglutaryl-CoA</name>
        <dbReference type="ChEBI" id="CHEBI:43074"/>
    </ligand>
</feature>
<evidence type="ECO:0000256" key="1">
    <source>
        <dbReference type="ARBA" id="ARBA00022679"/>
    </source>
</evidence>
<feature type="binding site" evidence="4">
    <location>
        <position position="268"/>
    </location>
    <ligand>
        <name>(3S)-3-hydroxy-3-methylglutaryl-CoA</name>
        <dbReference type="ChEBI" id="CHEBI:43074"/>
    </ligand>
</feature>
<feature type="binding site" evidence="4">
    <location>
        <position position="298"/>
    </location>
    <ligand>
        <name>(3S)-3-hydroxy-3-methylglutaryl-CoA</name>
        <dbReference type="ChEBI" id="CHEBI:43074"/>
    </ligand>
</feature>
<dbReference type="CDD" id="cd00827">
    <property type="entry name" value="init_cond_enzymes"/>
    <property type="match status" value="1"/>
</dbReference>